<protein>
    <submittedName>
        <fullName evidence="10">Phosphatase PAP2 family protein</fullName>
    </submittedName>
</protein>
<dbReference type="Proteomes" id="UP001165383">
    <property type="component" value="Unassembled WGS sequence"/>
</dbReference>
<organism evidence="10 11">
    <name type="scientific">Sphingomonas brevis</name>
    <dbReference type="NCBI Taxonomy" id="2908206"/>
    <lineage>
        <taxon>Bacteria</taxon>
        <taxon>Pseudomonadati</taxon>
        <taxon>Pseudomonadota</taxon>
        <taxon>Alphaproteobacteria</taxon>
        <taxon>Sphingomonadales</taxon>
        <taxon>Sphingomonadaceae</taxon>
        <taxon>Sphingomonas</taxon>
    </lineage>
</organism>
<accession>A0ABT0S6E1</accession>
<feature type="transmembrane region" description="Helical" evidence="7">
    <location>
        <begin position="151"/>
        <end position="171"/>
    </location>
</feature>
<feature type="transmembrane region" description="Helical" evidence="7">
    <location>
        <begin position="121"/>
        <end position="144"/>
    </location>
</feature>
<keyword evidence="6 7" id="KW-0472">Membrane</keyword>
<dbReference type="SMART" id="SM00014">
    <property type="entry name" value="acidPPc"/>
    <property type="match status" value="1"/>
</dbReference>
<keyword evidence="4" id="KW-0378">Hydrolase</keyword>
<evidence type="ECO:0000256" key="3">
    <source>
        <dbReference type="ARBA" id="ARBA00022692"/>
    </source>
</evidence>
<evidence type="ECO:0000256" key="4">
    <source>
        <dbReference type="ARBA" id="ARBA00022801"/>
    </source>
</evidence>
<comment type="caution">
    <text evidence="10">The sequence shown here is derived from an EMBL/GenBank/DDBJ whole genome shotgun (WGS) entry which is preliminary data.</text>
</comment>
<dbReference type="InterPro" id="IPR036938">
    <property type="entry name" value="PAP2/HPO_sf"/>
</dbReference>
<feature type="signal peptide" evidence="8">
    <location>
        <begin position="1"/>
        <end position="20"/>
    </location>
</feature>
<feature type="transmembrane region" description="Helical" evidence="7">
    <location>
        <begin position="83"/>
        <end position="101"/>
    </location>
</feature>
<keyword evidence="3 7" id="KW-0812">Transmembrane</keyword>
<feature type="domain" description="Phosphatidic acid phosphatase type 2/haloperoxidase" evidence="9">
    <location>
        <begin position="82"/>
        <end position="192"/>
    </location>
</feature>
<dbReference type="PANTHER" id="PTHR14969:SF62">
    <property type="entry name" value="DECAPRENYLPHOSPHORYL-5-PHOSPHORIBOSE PHOSPHATASE RV3807C-RELATED"/>
    <property type="match status" value="1"/>
</dbReference>
<keyword evidence="2" id="KW-1003">Cell membrane</keyword>
<evidence type="ECO:0000256" key="5">
    <source>
        <dbReference type="ARBA" id="ARBA00022989"/>
    </source>
</evidence>
<dbReference type="Gene3D" id="1.20.144.10">
    <property type="entry name" value="Phosphatidic acid phosphatase type 2/haloperoxidase"/>
    <property type="match status" value="2"/>
</dbReference>
<evidence type="ECO:0000259" key="9">
    <source>
        <dbReference type="SMART" id="SM00014"/>
    </source>
</evidence>
<name>A0ABT0S6E1_9SPHN</name>
<keyword evidence="5 7" id="KW-1133">Transmembrane helix</keyword>
<dbReference type="EMBL" id="JAMGBB010000001">
    <property type="protein sequence ID" value="MCL6739961.1"/>
    <property type="molecule type" value="Genomic_DNA"/>
</dbReference>
<evidence type="ECO:0000256" key="2">
    <source>
        <dbReference type="ARBA" id="ARBA00022475"/>
    </source>
</evidence>
<keyword evidence="11" id="KW-1185">Reference proteome</keyword>
<dbReference type="PANTHER" id="PTHR14969">
    <property type="entry name" value="SPHINGOSINE-1-PHOSPHATE PHOSPHOHYDROLASE"/>
    <property type="match status" value="1"/>
</dbReference>
<comment type="subcellular location">
    <subcellularLocation>
        <location evidence="1">Cell membrane</location>
        <topology evidence="1">Multi-pass membrane protein</topology>
    </subcellularLocation>
</comment>
<keyword evidence="8" id="KW-0732">Signal</keyword>
<dbReference type="CDD" id="cd03392">
    <property type="entry name" value="PAP2_like_2"/>
    <property type="match status" value="1"/>
</dbReference>
<evidence type="ECO:0000256" key="8">
    <source>
        <dbReference type="SAM" id="SignalP"/>
    </source>
</evidence>
<feature type="transmembrane region" description="Helical" evidence="7">
    <location>
        <begin position="48"/>
        <end position="76"/>
    </location>
</feature>
<reference evidence="10" key="1">
    <citation type="submission" date="2022-05" db="EMBL/GenBank/DDBJ databases">
        <authorList>
            <person name="Jo J.-H."/>
            <person name="Im W.-T."/>
        </authorList>
    </citation>
    <scope>NUCLEOTIDE SEQUENCE</scope>
    <source>
        <strain evidence="10">RB56-2</strain>
    </source>
</reference>
<evidence type="ECO:0000256" key="6">
    <source>
        <dbReference type="ARBA" id="ARBA00023136"/>
    </source>
</evidence>
<dbReference type="SUPFAM" id="SSF48317">
    <property type="entry name" value="Acid phosphatase/Vanadium-dependent haloperoxidase"/>
    <property type="match status" value="1"/>
</dbReference>
<evidence type="ECO:0000313" key="10">
    <source>
        <dbReference type="EMBL" id="MCL6739961.1"/>
    </source>
</evidence>
<feature type="chain" id="PRO_5046191283" evidence="8">
    <location>
        <begin position="21"/>
        <end position="221"/>
    </location>
</feature>
<gene>
    <name evidence="10" type="ORF">LZ518_02255</name>
</gene>
<sequence length="221" mass="23498">MTNLTKPVVMILLISIFAVAAVAGGPADRFEVGLLQSLAEARAEWPRLTALVAGLTNLGGAYVTLSVTAAASLWLLFRRQPAVALLLVATVLVERTLVEFMKDWIGRPRPHFGVDWLPSSLAFPSGHSANSLTAFLAAALIVAAPARRGPWVMGALLLALVVGLSRIYLGVHWPSDVIGGWAFGLLAVGLALQAGRRLGLLEPQHQIVGRHRPALPEDKTA</sequence>
<evidence type="ECO:0000256" key="7">
    <source>
        <dbReference type="SAM" id="Phobius"/>
    </source>
</evidence>
<dbReference type="InterPro" id="IPR000326">
    <property type="entry name" value="PAP2/HPO"/>
</dbReference>
<proteinExistence type="predicted"/>
<evidence type="ECO:0000256" key="1">
    <source>
        <dbReference type="ARBA" id="ARBA00004651"/>
    </source>
</evidence>
<dbReference type="Pfam" id="PF01569">
    <property type="entry name" value="PAP2"/>
    <property type="match status" value="1"/>
</dbReference>
<dbReference type="RefSeq" id="WP_249914422.1">
    <property type="nucleotide sequence ID" value="NZ_JAMGBB010000001.1"/>
</dbReference>
<evidence type="ECO:0000313" key="11">
    <source>
        <dbReference type="Proteomes" id="UP001165383"/>
    </source>
</evidence>
<feature type="transmembrane region" description="Helical" evidence="7">
    <location>
        <begin position="177"/>
        <end position="195"/>
    </location>
</feature>